<organism evidence="1">
    <name type="scientific">Oryza sativa subsp. japonica</name>
    <name type="common">Rice</name>
    <dbReference type="NCBI Taxonomy" id="39947"/>
    <lineage>
        <taxon>Eukaryota</taxon>
        <taxon>Viridiplantae</taxon>
        <taxon>Streptophyta</taxon>
        <taxon>Embryophyta</taxon>
        <taxon>Tracheophyta</taxon>
        <taxon>Spermatophyta</taxon>
        <taxon>Magnoliopsida</taxon>
        <taxon>Liliopsida</taxon>
        <taxon>Poales</taxon>
        <taxon>Poaceae</taxon>
        <taxon>BOP clade</taxon>
        <taxon>Oryzoideae</taxon>
        <taxon>Oryzeae</taxon>
        <taxon>Oryzinae</taxon>
        <taxon>Oryza</taxon>
        <taxon>Oryza sativa</taxon>
    </lineage>
</organism>
<reference evidence="1" key="2">
    <citation type="submission" date="2005-04" db="EMBL/GenBank/DDBJ databases">
        <authorList>
            <person name="Buell C.R."/>
            <person name="Wing R.A."/>
            <person name="McCombie W.A."/>
            <person name="Ouyang S."/>
        </authorList>
    </citation>
    <scope>NUCLEOTIDE SEQUENCE</scope>
</reference>
<evidence type="ECO:0000313" key="1">
    <source>
        <dbReference type="EMBL" id="ABA96641.1"/>
    </source>
</evidence>
<dbReference type="EMBL" id="DP000011">
    <property type="protein sequence ID" value="ABA96641.1"/>
    <property type="molecule type" value="Genomic_DNA"/>
</dbReference>
<sequence length="144" mass="16630">MSATRHTQTFCENQNLIQQNYFNWGGMNRIWVGPETVSRRPWSVKDGVRKLYGKRTEYDRISRMGIDQRIRKLSNQCSILKEDKISQDWTGRYFLRGKICMVIIGEVVLEMIGFAGDELVLLTGDLMPRESIVVDGSGVNLEIR</sequence>
<protein>
    <submittedName>
        <fullName evidence="1">Uncharacterized protein</fullName>
    </submittedName>
</protein>
<name>Q2QWG3_ORYSJ</name>
<reference evidence="1" key="3">
    <citation type="submission" date="2006-01" db="EMBL/GenBank/DDBJ databases">
        <authorList>
            <person name="Buell R."/>
        </authorList>
    </citation>
    <scope>NUCLEOTIDE SEQUENCE</scope>
</reference>
<reference evidence="1" key="1">
    <citation type="journal article" date="2005" name="BMC Biol.">
        <title>The sequence of rice chromosomes 11 and 12, rich in disease resistance genes and recent gene duplications.</title>
        <authorList>
            <consortium name="The rice chromosomes 11 and 12 sequencing consortia"/>
        </authorList>
    </citation>
    <scope>NUCLEOTIDE SEQUENCE [LARGE SCALE GENOMIC DNA]</scope>
</reference>
<dbReference type="AlphaFoldDB" id="Q2QWG3"/>
<accession>Q2QWG3</accession>
<proteinExistence type="predicted"/>
<gene>
    <name evidence="1" type="ordered locus">LOC_Os12g09440</name>
</gene>